<protein>
    <submittedName>
        <fullName evidence="1">Uncharacterized protein</fullName>
    </submittedName>
</protein>
<evidence type="ECO:0000313" key="1">
    <source>
        <dbReference type="EMBL" id="KKE81954.1"/>
    </source>
</evidence>
<organism evidence="1 2">
    <name type="scientific">Pseudoalteromonas luteoviolacea S4054</name>
    <dbReference type="NCBI Taxonomy" id="1129367"/>
    <lineage>
        <taxon>Bacteria</taxon>
        <taxon>Pseudomonadati</taxon>
        <taxon>Pseudomonadota</taxon>
        <taxon>Gammaproteobacteria</taxon>
        <taxon>Alteromonadales</taxon>
        <taxon>Pseudoalteromonadaceae</taxon>
        <taxon>Pseudoalteromonas</taxon>
    </lineage>
</organism>
<accession>A0A0F6A984</accession>
<sequence length="36" mass="4183">MFLTNLFSMTYKKIEKKSKGNFLPSDNLINQAGQFK</sequence>
<dbReference type="AlphaFoldDB" id="A0A0F6A984"/>
<dbReference type="Proteomes" id="UP000033434">
    <property type="component" value="Unassembled WGS sequence"/>
</dbReference>
<comment type="caution">
    <text evidence="1">The sequence shown here is derived from an EMBL/GenBank/DDBJ whole genome shotgun (WGS) entry which is preliminary data.</text>
</comment>
<dbReference type="PATRIC" id="fig|1129367.4.peg.4126"/>
<gene>
    <name evidence="1" type="ORF">N479_20265</name>
</gene>
<reference evidence="1 2" key="1">
    <citation type="journal article" date="2015" name="BMC Genomics">
        <title>Genome mining reveals unlocked bioactive potential of marine Gram-negative bacteria.</title>
        <authorList>
            <person name="Machado H."/>
            <person name="Sonnenschein E.C."/>
            <person name="Melchiorsen J."/>
            <person name="Gram L."/>
        </authorList>
    </citation>
    <scope>NUCLEOTIDE SEQUENCE [LARGE SCALE GENOMIC DNA]</scope>
    <source>
        <strain evidence="1 2">S4054</strain>
    </source>
</reference>
<evidence type="ECO:0000313" key="2">
    <source>
        <dbReference type="Proteomes" id="UP000033434"/>
    </source>
</evidence>
<dbReference type="EMBL" id="AUXW01000172">
    <property type="protein sequence ID" value="KKE81954.1"/>
    <property type="molecule type" value="Genomic_DNA"/>
</dbReference>
<name>A0A0F6A984_9GAMM</name>
<proteinExistence type="predicted"/>